<accession>A0A146FFM1</accession>
<gene>
    <name evidence="2" type="ORF">RIB2604_01805250</name>
</gene>
<keyword evidence="1" id="KW-0732">Signal</keyword>
<comment type="caution">
    <text evidence="2">The sequence shown here is derived from an EMBL/GenBank/DDBJ whole genome shotgun (WGS) entry which is preliminary data.</text>
</comment>
<feature type="signal peptide" evidence="1">
    <location>
        <begin position="1"/>
        <end position="19"/>
    </location>
</feature>
<name>A0A146FFM1_ASPKA</name>
<reference evidence="2 3" key="1">
    <citation type="journal article" date="2016" name="DNA Res.">
        <title>Genome sequence of Aspergillus luchuensis NBRC 4314.</title>
        <authorList>
            <person name="Yamada O."/>
            <person name="Machida M."/>
            <person name="Hosoyama A."/>
            <person name="Goto M."/>
            <person name="Takahashi T."/>
            <person name="Futagami T."/>
            <person name="Yamagata Y."/>
            <person name="Takeuchi M."/>
            <person name="Kobayashi T."/>
            <person name="Koike H."/>
            <person name="Abe K."/>
            <person name="Asai K."/>
            <person name="Arita M."/>
            <person name="Fujita N."/>
            <person name="Fukuda K."/>
            <person name="Higa K."/>
            <person name="Horikawa H."/>
            <person name="Ishikawa T."/>
            <person name="Jinno K."/>
            <person name="Kato Y."/>
            <person name="Kirimura K."/>
            <person name="Mizutani O."/>
            <person name="Nakasone K."/>
            <person name="Sano M."/>
            <person name="Shiraishi Y."/>
            <person name="Tsukahara M."/>
            <person name="Gomi K."/>
        </authorList>
    </citation>
    <scope>NUCLEOTIDE SEQUENCE [LARGE SCALE GENOMIC DNA]</scope>
    <source>
        <strain evidence="2 3">RIB 2604</strain>
    </source>
</reference>
<sequence>MRFTLIASMALLGLALAAATESSTDDVGSTKVSDGTLDVNYCGERCEYDWECRRGNRCHECRKQHHEVSVPCSLLDRLLIVVTSAMAAAASDMTELILDSAWQSEVCRRKHGGQNGS</sequence>
<proteinExistence type="predicted"/>
<dbReference type="EMBL" id="BCWF01000018">
    <property type="protein sequence ID" value="GAT24695.1"/>
    <property type="molecule type" value="Genomic_DNA"/>
</dbReference>
<reference evidence="3" key="2">
    <citation type="submission" date="2016-02" db="EMBL/GenBank/DDBJ databases">
        <title>Genome sequencing of Aspergillus luchuensis NBRC 4314.</title>
        <authorList>
            <person name="Yamada O."/>
        </authorList>
    </citation>
    <scope>NUCLEOTIDE SEQUENCE [LARGE SCALE GENOMIC DNA]</scope>
    <source>
        <strain evidence="3">RIB 2604</strain>
    </source>
</reference>
<dbReference type="AlphaFoldDB" id="A0A146FFM1"/>
<feature type="chain" id="PRO_5007523826" evidence="1">
    <location>
        <begin position="20"/>
        <end position="117"/>
    </location>
</feature>
<protein>
    <submittedName>
        <fullName evidence="2">Uncharacterized protein</fullName>
    </submittedName>
</protein>
<evidence type="ECO:0000313" key="2">
    <source>
        <dbReference type="EMBL" id="GAT24695.1"/>
    </source>
</evidence>
<organism evidence="2 3">
    <name type="scientific">Aspergillus kawachii</name>
    <name type="common">White koji mold</name>
    <name type="synonym">Aspergillus awamori var. kawachi</name>
    <dbReference type="NCBI Taxonomy" id="1069201"/>
    <lineage>
        <taxon>Eukaryota</taxon>
        <taxon>Fungi</taxon>
        <taxon>Dikarya</taxon>
        <taxon>Ascomycota</taxon>
        <taxon>Pezizomycotina</taxon>
        <taxon>Eurotiomycetes</taxon>
        <taxon>Eurotiomycetidae</taxon>
        <taxon>Eurotiales</taxon>
        <taxon>Aspergillaceae</taxon>
        <taxon>Aspergillus</taxon>
        <taxon>Aspergillus subgen. Circumdati</taxon>
    </lineage>
</organism>
<evidence type="ECO:0000313" key="3">
    <source>
        <dbReference type="Proteomes" id="UP000075230"/>
    </source>
</evidence>
<dbReference type="Proteomes" id="UP000075230">
    <property type="component" value="Unassembled WGS sequence"/>
</dbReference>
<dbReference type="VEuPathDB" id="FungiDB:ASPFODRAFT_207346"/>
<evidence type="ECO:0000256" key="1">
    <source>
        <dbReference type="SAM" id="SignalP"/>
    </source>
</evidence>